<dbReference type="SUPFAM" id="SSF55120">
    <property type="entry name" value="Pseudouridine synthase"/>
    <property type="match status" value="1"/>
</dbReference>
<comment type="catalytic activity">
    <reaction evidence="4">
        <text>uridine(13) in tRNA = pseudouridine(13) in tRNA</text>
        <dbReference type="Rhea" id="RHEA:42540"/>
        <dbReference type="Rhea" id="RHEA-COMP:10105"/>
        <dbReference type="Rhea" id="RHEA-COMP:10106"/>
        <dbReference type="ChEBI" id="CHEBI:65314"/>
        <dbReference type="ChEBI" id="CHEBI:65315"/>
        <dbReference type="EC" id="5.4.99.27"/>
    </reaction>
</comment>
<dbReference type="PROSITE" id="PS50984">
    <property type="entry name" value="TRUD"/>
    <property type="match status" value="1"/>
</dbReference>
<evidence type="ECO:0000313" key="6">
    <source>
        <dbReference type="EMBL" id="MDC2889054.1"/>
    </source>
</evidence>
<evidence type="ECO:0000256" key="4">
    <source>
        <dbReference type="HAMAP-Rule" id="MF_01082"/>
    </source>
</evidence>
<dbReference type="Proteomes" id="UP001528411">
    <property type="component" value="Unassembled WGS sequence"/>
</dbReference>
<dbReference type="PANTHER" id="PTHR47811:SF1">
    <property type="entry name" value="TRNA PSEUDOURIDINE SYNTHASE D"/>
    <property type="match status" value="1"/>
</dbReference>
<evidence type="ECO:0000256" key="2">
    <source>
        <dbReference type="ARBA" id="ARBA00022694"/>
    </source>
</evidence>
<feature type="active site" description="Nucleophile" evidence="4">
    <location>
        <position position="91"/>
    </location>
</feature>
<protein>
    <recommendedName>
        <fullName evidence="4">tRNA pseudouridine synthase D</fullName>
        <ecNumber evidence="4">5.4.99.27</ecNumber>
    </recommendedName>
    <alternativeName>
        <fullName evidence="4">tRNA pseudouridine(13) synthase</fullName>
    </alternativeName>
    <alternativeName>
        <fullName evidence="4">tRNA pseudouridylate synthase D</fullName>
    </alternativeName>
    <alternativeName>
        <fullName evidence="4">tRNA-uridine isomerase D</fullName>
    </alternativeName>
</protein>
<gene>
    <name evidence="4" type="primary">truD</name>
    <name evidence="6" type="ORF">PN838_10055</name>
</gene>
<dbReference type="InterPro" id="IPR042214">
    <property type="entry name" value="TruD_catalytic"/>
</dbReference>
<comment type="caution">
    <text evidence="6">The sequence shown here is derived from an EMBL/GenBank/DDBJ whole genome shotgun (WGS) entry which is preliminary data.</text>
</comment>
<evidence type="ECO:0000256" key="1">
    <source>
        <dbReference type="ARBA" id="ARBA00007953"/>
    </source>
</evidence>
<dbReference type="Gene3D" id="3.30.2350.20">
    <property type="entry name" value="TruD, catalytic domain"/>
    <property type="match status" value="1"/>
</dbReference>
<dbReference type="EMBL" id="JAQOMS010000002">
    <property type="protein sequence ID" value="MDC2889054.1"/>
    <property type="molecule type" value="Genomic_DNA"/>
</dbReference>
<dbReference type="HAMAP" id="MF_01082">
    <property type="entry name" value="TruD"/>
    <property type="match status" value="1"/>
</dbReference>
<keyword evidence="2 4" id="KW-0819">tRNA processing</keyword>
<comment type="similarity">
    <text evidence="1 4">Belongs to the pseudouridine synthase TruD family.</text>
</comment>
<dbReference type="EC" id="5.4.99.27" evidence="4"/>
<keyword evidence="7" id="KW-1185">Reference proteome</keyword>
<comment type="function">
    <text evidence="4">Responsible for synthesis of pseudouridine from uracil-13 in transfer RNAs.</text>
</comment>
<dbReference type="PANTHER" id="PTHR47811">
    <property type="entry name" value="TRNA PSEUDOURIDINE SYNTHASE D"/>
    <property type="match status" value="1"/>
</dbReference>
<accession>A0ABT5FD45</accession>
<evidence type="ECO:0000256" key="3">
    <source>
        <dbReference type="ARBA" id="ARBA00023235"/>
    </source>
</evidence>
<dbReference type="InterPro" id="IPR043165">
    <property type="entry name" value="TruD_insert_sf"/>
</dbReference>
<sequence length="355" mass="40488">MEQNERIPHFKDWRLDHWQYAYGQPTATAIFKDVPEDFIVTEKLGYDLTGEGENLYLLIEKTSMNTQQVCMHLAKVLQRRLRDVGYAGLKDKHAITRQWFSIQMNVKQEPDLTGVETPNIKLLQTIRHNRKLKVGSLKSNQFDIQLKSVSDIADVQRRLTHIAEHGVPNYFGEQRFGFKGNNLNWANRMADGEAIRDKKVKGFGLSGARSFLFNEVLSARLAGNPEVTAIEGDVFELAGSNSYFQQPLAPEIHQRLAEKDIYLTGPMFGDGEMLSKGDVQTLENDIATQHPKWVKLLVDNGLKQERRALWLYPQNVKHTQSGDNISLSFELPSGTFATSVIRECIRILERENTSQ</sequence>
<dbReference type="RefSeq" id="WP_272180584.1">
    <property type="nucleotide sequence ID" value="NZ_JAQOMS010000002.1"/>
</dbReference>
<evidence type="ECO:0000259" key="5">
    <source>
        <dbReference type="PROSITE" id="PS50984"/>
    </source>
</evidence>
<dbReference type="InterPro" id="IPR011760">
    <property type="entry name" value="PsdUridine_synth_TruD_insert"/>
</dbReference>
<dbReference type="InterPro" id="IPR020103">
    <property type="entry name" value="PsdUridine_synth_cat_dom_sf"/>
</dbReference>
<reference evidence="6 7" key="1">
    <citation type="submission" date="2023-01" db="EMBL/GenBank/DDBJ databases">
        <title>Psychrosphaera sp. nov., isolated from marine algae.</title>
        <authorList>
            <person name="Bayburt H."/>
            <person name="Choi B.J."/>
            <person name="Kim J.M."/>
            <person name="Choi D.G."/>
            <person name="Jeon C.O."/>
        </authorList>
    </citation>
    <scope>NUCLEOTIDE SEQUENCE [LARGE SCALE GENOMIC DNA]</scope>
    <source>
        <strain evidence="6 7">G1-22</strain>
    </source>
</reference>
<evidence type="ECO:0000313" key="7">
    <source>
        <dbReference type="Proteomes" id="UP001528411"/>
    </source>
</evidence>
<dbReference type="InterPro" id="IPR020119">
    <property type="entry name" value="PsdUridine_synth_TruD_CS"/>
</dbReference>
<feature type="domain" description="TRUD" evidence="5">
    <location>
        <begin position="166"/>
        <end position="311"/>
    </location>
</feature>
<dbReference type="Gene3D" id="3.30.2340.10">
    <property type="entry name" value="TruD, insertion domain"/>
    <property type="match status" value="1"/>
</dbReference>
<dbReference type="PROSITE" id="PS01268">
    <property type="entry name" value="UPF0024"/>
    <property type="match status" value="1"/>
</dbReference>
<keyword evidence="3 4" id="KW-0413">Isomerase</keyword>
<organism evidence="6 7">
    <name type="scientific">Psychrosphaera algicola</name>
    <dbReference type="NCBI Taxonomy" id="3023714"/>
    <lineage>
        <taxon>Bacteria</taxon>
        <taxon>Pseudomonadati</taxon>
        <taxon>Pseudomonadota</taxon>
        <taxon>Gammaproteobacteria</taxon>
        <taxon>Alteromonadales</taxon>
        <taxon>Pseudoalteromonadaceae</taxon>
        <taxon>Psychrosphaera</taxon>
    </lineage>
</organism>
<dbReference type="Pfam" id="PF01142">
    <property type="entry name" value="TruD"/>
    <property type="match status" value="2"/>
</dbReference>
<proteinExistence type="inferred from homology"/>
<name>A0ABT5FD45_9GAMM</name>
<dbReference type="InterPro" id="IPR001656">
    <property type="entry name" value="PsdUridine_synth_TruD"/>
</dbReference>
<dbReference type="InterPro" id="IPR050170">
    <property type="entry name" value="TruD_pseudoU_synthase"/>
</dbReference>